<gene>
    <name evidence="1" type="ORF">B456_002G150200</name>
</gene>
<name>A0A0D2QDB3_GOSRA</name>
<dbReference type="EMBL" id="CM001741">
    <property type="protein sequence ID" value="KJB14946.1"/>
    <property type="molecule type" value="Genomic_DNA"/>
</dbReference>
<accession>A0A0D2QDB3</accession>
<dbReference type="Gramene" id="KJB14946">
    <property type="protein sequence ID" value="KJB14946"/>
    <property type="gene ID" value="B456_002G150200"/>
</dbReference>
<keyword evidence="2" id="KW-1185">Reference proteome</keyword>
<evidence type="ECO:0000313" key="2">
    <source>
        <dbReference type="Proteomes" id="UP000032304"/>
    </source>
</evidence>
<dbReference type="Proteomes" id="UP000032304">
    <property type="component" value="Chromosome 2"/>
</dbReference>
<reference evidence="1 2" key="1">
    <citation type="journal article" date="2012" name="Nature">
        <title>Repeated polyploidization of Gossypium genomes and the evolution of spinnable cotton fibres.</title>
        <authorList>
            <person name="Paterson A.H."/>
            <person name="Wendel J.F."/>
            <person name="Gundlach H."/>
            <person name="Guo H."/>
            <person name="Jenkins J."/>
            <person name="Jin D."/>
            <person name="Llewellyn D."/>
            <person name="Showmaker K.C."/>
            <person name="Shu S."/>
            <person name="Udall J."/>
            <person name="Yoo M.J."/>
            <person name="Byers R."/>
            <person name="Chen W."/>
            <person name="Doron-Faigenboim A."/>
            <person name="Duke M.V."/>
            <person name="Gong L."/>
            <person name="Grimwood J."/>
            <person name="Grover C."/>
            <person name="Grupp K."/>
            <person name="Hu G."/>
            <person name="Lee T.H."/>
            <person name="Li J."/>
            <person name="Lin L."/>
            <person name="Liu T."/>
            <person name="Marler B.S."/>
            <person name="Page J.T."/>
            <person name="Roberts A.W."/>
            <person name="Romanel E."/>
            <person name="Sanders W.S."/>
            <person name="Szadkowski E."/>
            <person name="Tan X."/>
            <person name="Tang H."/>
            <person name="Xu C."/>
            <person name="Wang J."/>
            <person name="Wang Z."/>
            <person name="Zhang D."/>
            <person name="Zhang L."/>
            <person name="Ashrafi H."/>
            <person name="Bedon F."/>
            <person name="Bowers J.E."/>
            <person name="Brubaker C.L."/>
            <person name="Chee P.W."/>
            <person name="Das S."/>
            <person name="Gingle A.R."/>
            <person name="Haigler C.H."/>
            <person name="Harker D."/>
            <person name="Hoffmann L.V."/>
            <person name="Hovav R."/>
            <person name="Jones D.C."/>
            <person name="Lemke C."/>
            <person name="Mansoor S."/>
            <person name="ur Rahman M."/>
            <person name="Rainville L.N."/>
            <person name="Rambani A."/>
            <person name="Reddy U.K."/>
            <person name="Rong J.K."/>
            <person name="Saranga Y."/>
            <person name="Scheffler B.E."/>
            <person name="Scheffler J.A."/>
            <person name="Stelly D.M."/>
            <person name="Triplett B.A."/>
            <person name="Van Deynze A."/>
            <person name="Vaslin M.F."/>
            <person name="Waghmare V.N."/>
            <person name="Walford S.A."/>
            <person name="Wright R.J."/>
            <person name="Zaki E.A."/>
            <person name="Zhang T."/>
            <person name="Dennis E.S."/>
            <person name="Mayer K.F."/>
            <person name="Peterson D.G."/>
            <person name="Rokhsar D.S."/>
            <person name="Wang X."/>
            <person name="Schmutz J."/>
        </authorList>
    </citation>
    <scope>NUCLEOTIDE SEQUENCE [LARGE SCALE GENOMIC DNA]</scope>
</reference>
<proteinExistence type="predicted"/>
<organism evidence="1 2">
    <name type="scientific">Gossypium raimondii</name>
    <name type="common">Peruvian cotton</name>
    <name type="synonym">Gossypium klotzschianum subsp. raimondii</name>
    <dbReference type="NCBI Taxonomy" id="29730"/>
    <lineage>
        <taxon>Eukaryota</taxon>
        <taxon>Viridiplantae</taxon>
        <taxon>Streptophyta</taxon>
        <taxon>Embryophyta</taxon>
        <taxon>Tracheophyta</taxon>
        <taxon>Spermatophyta</taxon>
        <taxon>Magnoliopsida</taxon>
        <taxon>eudicotyledons</taxon>
        <taxon>Gunneridae</taxon>
        <taxon>Pentapetalae</taxon>
        <taxon>rosids</taxon>
        <taxon>malvids</taxon>
        <taxon>Malvales</taxon>
        <taxon>Malvaceae</taxon>
        <taxon>Malvoideae</taxon>
        <taxon>Gossypium</taxon>
    </lineage>
</organism>
<protein>
    <submittedName>
        <fullName evidence="1">Uncharacterized protein</fullName>
    </submittedName>
</protein>
<evidence type="ECO:0000313" key="1">
    <source>
        <dbReference type="EMBL" id="KJB14946.1"/>
    </source>
</evidence>
<sequence length="78" mass="8592">MNPLLSIPTPGSLPNYSLEKSYKLSSPPPTTRTKILSYHTMGFDAYACFSTRNITFLTKLRGALTLSYCSVLPSLTLC</sequence>
<dbReference type="AlphaFoldDB" id="A0A0D2QDB3"/>